<dbReference type="GO" id="GO:0051539">
    <property type="term" value="F:4 iron, 4 sulfur cluster binding"/>
    <property type="evidence" value="ECO:0007669"/>
    <property type="project" value="UniProtKB-KW"/>
</dbReference>
<evidence type="ECO:0000313" key="9">
    <source>
        <dbReference type="EMBL" id="WOF15210.1"/>
    </source>
</evidence>
<dbReference type="Proteomes" id="UP001301797">
    <property type="component" value="Chromosome"/>
</dbReference>
<gene>
    <name evidence="9" type="ORF">F1737_00220</name>
</gene>
<evidence type="ECO:0000259" key="8">
    <source>
        <dbReference type="PROSITE" id="PS51379"/>
    </source>
</evidence>
<proteinExistence type="predicted"/>
<dbReference type="InterPro" id="IPR012675">
    <property type="entry name" value="Beta-grasp_dom_sf"/>
</dbReference>
<keyword evidence="5" id="KW-0408">Iron</keyword>
<keyword evidence="1" id="KW-0004">4Fe-4S</keyword>
<dbReference type="GeneID" id="85228547"/>
<dbReference type="GO" id="GO:0046872">
    <property type="term" value="F:metal ion binding"/>
    <property type="evidence" value="ECO:0007669"/>
    <property type="project" value="UniProtKB-KW"/>
</dbReference>
<dbReference type="Gene3D" id="1.10.1060.10">
    <property type="entry name" value="Alpha-helical ferredoxin"/>
    <property type="match status" value="1"/>
</dbReference>
<dbReference type="SUPFAM" id="SSF54292">
    <property type="entry name" value="2Fe-2S ferredoxin-like"/>
    <property type="match status" value="1"/>
</dbReference>
<keyword evidence="10" id="KW-1185">Reference proteome</keyword>
<dbReference type="Pfam" id="PF02754">
    <property type="entry name" value="CCG"/>
    <property type="match status" value="2"/>
</dbReference>
<dbReference type="NCBIfam" id="TIGR00384">
    <property type="entry name" value="dhsB"/>
    <property type="match status" value="1"/>
</dbReference>
<dbReference type="PROSITE" id="PS00198">
    <property type="entry name" value="4FE4S_FER_1"/>
    <property type="match status" value="2"/>
</dbReference>
<keyword evidence="6" id="KW-0411">Iron-sulfur</keyword>
<dbReference type="AlphaFoldDB" id="A0AA97I1J0"/>
<dbReference type="PROSITE" id="PS51085">
    <property type="entry name" value="2FE2S_FER_2"/>
    <property type="match status" value="1"/>
</dbReference>
<dbReference type="InterPro" id="IPR017896">
    <property type="entry name" value="4Fe4S_Fe-S-bd"/>
</dbReference>
<dbReference type="KEGG" id="mefw:F1737_00220"/>
<evidence type="ECO:0000256" key="3">
    <source>
        <dbReference type="ARBA" id="ARBA00022723"/>
    </source>
</evidence>
<feature type="domain" description="4Fe-4S ferredoxin-type" evidence="8">
    <location>
        <begin position="180"/>
        <end position="211"/>
    </location>
</feature>
<organism evidence="9 10">
    <name type="scientific">Methanochimaera problematica</name>
    <dbReference type="NCBI Taxonomy" id="2609417"/>
    <lineage>
        <taxon>Archaea</taxon>
        <taxon>Methanobacteriati</taxon>
        <taxon>Methanobacteriota</taxon>
        <taxon>Stenosarchaea group</taxon>
        <taxon>Methanomicrobia</taxon>
        <taxon>Methanomicrobiales</taxon>
        <taxon>Methanomicrobiaceae</taxon>
        <taxon>Methanochimaera</taxon>
    </lineage>
</organism>
<feature type="domain" description="4Fe-4S ferredoxin-type" evidence="8">
    <location>
        <begin position="126"/>
        <end position="160"/>
    </location>
</feature>
<dbReference type="GO" id="GO:0009055">
    <property type="term" value="F:electron transfer activity"/>
    <property type="evidence" value="ECO:0007669"/>
    <property type="project" value="InterPro"/>
</dbReference>
<dbReference type="GO" id="GO:0051537">
    <property type="term" value="F:2 iron, 2 sulfur cluster binding"/>
    <property type="evidence" value="ECO:0007669"/>
    <property type="project" value="UniProtKB-KW"/>
</dbReference>
<dbReference type="SUPFAM" id="SSF46548">
    <property type="entry name" value="alpha-helical ferredoxin"/>
    <property type="match status" value="1"/>
</dbReference>
<dbReference type="PROSITE" id="PS51379">
    <property type="entry name" value="4FE4S_FER_2"/>
    <property type="match status" value="2"/>
</dbReference>
<dbReference type="CDD" id="cd00207">
    <property type="entry name" value="fer2"/>
    <property type="match status" value="1"/>
</dbReference>
<sequence>MSEENRTKEITFNIYRFDPCRNLKPRTVEYTVPVHEGAMVLDVLKAVRDKIDPTLSIRYCCSAGQCGSCAVRINGRPGLACMTEAVSGMTIEPLDLPVIKDLVVDLTTFLREMPGLVPSECTVLPSRGDVDKIRELRDCIECLCCVSVCPAMDVAEFDGPLTMRQEMRLALDPRNADDRLKVCVEEEGLFKCTSCQACADVCPKKISIPGKAIEKLRELAAHEGLYLKRHREVAELVETTGRSVERSGDTFMEQVPEIIEPYGEVKAEIGFFVGCMYNMRVVQTALDTIEVLKRNGIRVIIPKKQVCCGSPLIRTGNTKIVPELMKKNIECFRERGIKTVMTMCAGCGSTLKNDYMDKPFEVLDINEVLLKYGIEEPEKLDLKVTYHDPCHLIRGQGISEEPRKLISLFASEFIEMPNKCCGSGGGVRAGYPEEAASLGRERHNEIVKTGCDVVVTSCPFCEYHIQSCTDRPVRNINSLILEGYRKKDQKKKGK</sequence>
<evidence type="ECO:0000256" key="6">
    <source>
        <dbReference type="ARBA" id="ARBA00023014"/>
    </source>
</evidence>
<evidence type="ECO:0000259" key="7">
    <source>
        <dbReference type="PROSITE" id="PS51085"/>
    </source>
</evidence>
<protein>
    <submittedName>
        <fullName evidence="9">Succinate dehydrogenase/fumarate reductase iron-sulfur subunit</fullName>
    </submittedName>
</protein>
<keyword evidence="2" id="KW-0001">2Fe-2S</keyword>
<dbReference type="RefSeq" id="WP_317136777.1">
    <property type="nucleotide sequence ID" value="NZ_CP043875.1"/>
</dbReference>
<dbReference type="Pfam" id="PF13085">
    <property type="entry name" value="Fer2_3"/>
    <property type="match status" value="1"/>
</dbReference>
<evidence type="ECO:0000256" key="2">
    <source>
        <dbReference type="ARBA" id="ARBA00022714"/>
    </source>
</evidence>
<dbReference type="PANTHER" id="PTHR32479">
    <property type="entry name" value="GLYCOLATE OXIDASE IRON-SULFUR SUBUNIT"/>
    <property type="match status" value="1"/>
</dbReference>
<evidence type="ECO:0000256" key="1">
    <source>
        <dbReference type="ARBA" id="ARBA00022485"/>
    </source>
</evidence>
<evidence type="ECO:0000256" key="4">
    <source>
        <dbReference type="ARBA" id="ARBA00022737"/>
    </source>
</evidence>
<dbReference type="InterPro" id="IPR004489">
    <property type="entry name" value="Succ_DH/fum_Rdtase_Fe-S"/>
</dbReference>
<dbReference type="InterPro" id="IPR017900">
    <property type="entry name" value="4Fe4S_Fe_S_CS"/>
</dbReference>
<dbReference type="InterPro" id="IPR025192">
    <property type="entry name" value="Succ_DH/fum_Rdtase_N"/>
</dbReference>
<dbReference type="Pfam" id="PF13183">
    <property type="entry name" value="Fer4_8"/>
    <property type="match status" value="1"/>
</dbReference>
<keyword evidence="3" id="KW-0479">Metal-binding</keyword>
<evidence type="ECO:0000313" key="10">
    <source>
        <dbReference type="Proteomes" id="UP001301797"/>
    </source>
</evidence>
<dbReference type="InterPro" id="IPR006058">
    <property type="entry name" value="2Fe2S_fd_BS"/>
</dbReference>
<dbReference type="EMBL" id="CP043875">
    <property type="protein sequence ID" value="WOF15210.1"/>
    <property type="molecule type" value="Genomic_DNA"/>
</dbReference>
<dbReference type="GO" id="GO:0006099">
    <property type="term" value="P:tricarboxylic acid cycle"/>
    <property type="evidence" value="ECO:0007669"/>
    <property type="project" value="InterPro"/>
</dbReference>
<dbReference type="InterPro" id="IPR009051">
    <property type="entry name" value="Helical_ferredxn"/>
</dbReference>
<dbReference type="InterPro" id="IPR004017">
    <property type="entry name" value="Cys_rich_dom"/>
</dbReference>
<feature type="domain" description="2Fe-2S ferredoxin-type" evidence="7">
    <location>
        <begin position="8"/>
        <end position="97"/>
    </location>
</feature>
<keyword evidence="4" id="KW-0677">Repeat</keyword>
<evidence type="ECO:0000256" key="5">
    <source>
        <dbReference type="ARBA" id="ARBA00023004"/>
    </source>
</evidence>
<dbReference type="PANTHER" id="PTHR32479:SF17">
    <property type="entry name" value="GLYCOLATE OXIDASE IRON-SULFUR SUBUNIT"/>
    <property type="match status" value="1"/>
</dbReference>
<dbReference type="Gene3D" id="3.10.20.30">
    <property type="match status" value="1"/>
</dbReference>
<dbReference type="NCBIfam" id="NF004898">
    <property type="entry name" value="PRK06259.1"/>
    <property type="match status" value="1"/>
</dbReference>
<reference evidence="9 10" key="1">
    <citation type="submission" date="2019-09" db="EMBL/GenBank/DDBJ databases">
        <title>The complete genome of Methanoplanus sp. FWC-SCC4.</title>
        <authorList>
            <person name="Chen S.-C."/>
            <person name="Zhou Y.-Z."/>
            <person name="Lai M.-C."/>
        </authorList>
    </citation>
    <scope>NUCLEOTIDE SEQUENCE [LARGE SCALE GENOMIC DNA]</scope>
    <source>
        <strain evidence="9 10">FWC-SCC4</strain>
    </source>
</reference>
<name>A0AA97I1J0_9EURY</name>
<dbReference type="PROSITE" id="PS00197">
    <property type="entry name" value="2FE2S_FER_1"/>
    <property type="match status" value="1"/>
</dbReference>
<accession>A0AA97I1J0</accession>
<dbReference type="InterPro" id="IPR001041">
    <property type="entry name" value="2Fe-2S_ferredoxin-type"/>
</dbReference>
<dbReference type="InterPro" id="IPR036010">
    <property type="entry name" value="2Fe-2S_ferredoxin-like_sf"/>
</dbReference>
<dbReference type="GO" id="GO:0016491">
    <property type="term" value="F:oxidoreductase activity"/>
    <property type="evidence" value="ECO:0007669"/>
    <property type="project" value="InterPro"/>
</dbReference>